<dbReference type="PANTHER" id="PTHR12147:SF26">
    <property type="entry name" value="PEPTIDASE M28 DOMAIN-CONTAINING PROTEIN"/>
    <property type="match status" value="1"/>
</dbReference>
<feature type="domain" description="Peptidase M28" evidence="2">
    <location>
        <begin position="134"/>
        <end position="327"/>
    </location>
</feature>
<dbReference type="AlphaFoldDB" id="A0A3B0C418"/>
<dbReference type="SUPFAM" id="SSF53187">
    <property type="entry name" value="Zn-dependent exopeptidases"/>
    <property type="match status" value="1"/>
</dbReference>
<keyword evidence="3" id="KW-0378">Hydrolase</keyword>
<dbReference type="Gene3D" id="3.40.630.10">
    <property type="entry name" value="Zn peptidases"/>
    <property type="match status" value="1"/>
</dbReference>
<evidence type="ECO:0000313" key="4">
    <source>
        <dbReference type="Proteomes" id="UP000276603"/>
    </source>
</evidence>
<evidence type="ECO:0000256" key="1">
    <source>
        <dbReference type="SAM" id="MobiDB-lite"/>
    </source>
</evidence>
<evidence type="ECO:0000313" key="3">
    <source>
        <dbReference type="EMBL" id="RKN78627.1"/>
    </source>
</evidence>
<sequence length="356" mass="39697">MKYFFQVLVLSILMGCGATKLKQIDADSIPKTSEISNESVAVPPADTKSTSVTESHKRTNSKSSTSKIQFSDDTRVKGILNFLASDELEGRDSGSEGIEKAAQFIDGIFTQNKIAPYFDSYRDTLSNFSKSSYNMVGWVEGNDTALKNEFILIGAHYDHIGRIESEGGDSIANGANDNASGTTTVLELARYFGNAKTNKRSIIFVLFSAEEKGLLGSKHLAEKLKAQNLDLYLVLNYEMVGVPLVDKEYLTYASGYEKSNLGQICNTYAEQELVGFLPTAKKFNLFQRSDNYPFFEAFNVPAHTFCTFDFTNFDHYHKVGDEADLMDFEHMAYLVNQFIPVVEGVANTPRKEVKYN</sequence>
<proteinExistence type="predicted"/>
<dbReference type="PANTHER" id="PTHR12147">
    <property type="entry name" value="METALLOPEPTIDASE M28 FAMILY MEMBER"/>
    <property type="match status" value="1"/>
</dbReference>
<dbReference type="Pfam" id="PF04389">
    <property type="entry name" value="Peptidase_M28"/>
    <property type="match status" value="1"/>
</dbReference>
<reference evidence="3 4" key="1">
    <citation type="submission" date="2018-10" db="EMBL/GenBank/DDBJ databases">
        <title>Ulvibacterium marinum gen. nov., sp. nov., a novel marine bacterium of the family Flavobacteriaceae, isolated from a culture of the green alga Ulva prolifera.</title>
        <authorList>
            <person name="Zhang Z."/>
        </authorList>
    </citation>
    <scope>NUCLEOTIDE SEQUENCE [LARGE SCALE GENOMIC DNA]</scope>
    <source>
        <strain evidence="3 4">CCMM003</strain>
    </source>
</reference>
<evidence type="ECO:0000259" key="2">
    <source>
        <dbReference type="Pfam" id="PF04389"/>
    </source>
</evidence>
<dbReference type="InterPro" id="IPR007484">
    <property type="entry name" value="Peptidase_M28"/>
</dbReference>
<name>A0A3B0C418_9FLAO</name>
<keyword evidence="4" id="KW-1185">Reference proteome</keyword>
<dbReference type="CDD" id="cd03877">
    <property type="entry name" value="M28_like"/>
    <property type="match status" value="1"/>
</dbReference>
<comment type="caution">
    <text evidence="3">The sequence shown here is derived from an EMBL/GenBank/DDBJ whole genome shotgun (WGS) entry which is preliminary data.</text>
</comment>
<dbReference type="GO" id="GO:0008235">
    <property type="term" value="F:metalloexopeptidase activity"/>
    <property type="evidence" value="ECO:0007669"/>
    <property type="project" value="InterPro"/>
</dbReference>
<dbReference type="InterPro" id="IPR045175">
    <property type="entry name" value="M28_fam"/>
</dbReference>
<feature type="region of interest" description="Disordered" evidence="1">
    <location>
        <begin position="33"/>
        <end position="67"/>
    </location>
</feature>
<dbReference type="PROSITE" id="PS51257">
    <property type="entry name" value="PROKAR_LIPOPROTEIN"/>
    <property type="match status" value="1"/>
</dbReference>
<dbReference type="Proteomes" id="UP000276603">
    <property type="component" value="Unassembled WGS sequence"/>
</dbReference>
<accession>A0A3B0C418</accession>
<dbReference type="EMBL" id="RBCJ01000004">
    <property type="protein sequence ID" value="RKN78627.1"/>
    <property type="molecule type" value="Genomic_DNA"/>
</dbReference>
<dbReference type="GO" id="GO:0006508">
    <property type="term" value="P:proteolysis"/>
    <property type="evidence" value="ECO:0007669"/>
    <property type="project" value="InterPro"/>
</dbReference>
<dbReference type="RefSeq" id="WP_120713534.1">
    <property type="nucleotide sequence ID" value="NZ_RBCJ01000004.1"/>
</dbReference>
<organism evidence="3 4">
    <name type="scientific">Ulvibacterium marinum</name>
    <dbReference type="NCBI Taxonomy" id="2419782"/>
    <lineage>
        <taxon>Bacteria</taxon>
        <taxon>Pseudomonadati</taxon>
        <taxon>Bacteroidota</taxon>
        <taxon>Flavobacteriia</taxon>
        <taxon>Flavobacteriales</taxon>
        <taxon>Flavobacteriaceae</taxon>
        <taxon>Ulvibacterium</taxon>
    </lineage>
</organism>
<gene>
    <name evidence="3" type="ORF">D7Z94_20710</name>
</gene>
<protein>
    <submittedName>
        <fullName evidence="3">M20/M25/M40 family metallo-hydrolase</fullName>
    </submittedName>
</protein>
<dbReference type="OrthoDB" id="9764939at2"/>